<reference evidence="2 3" key="1">
    <citation type="submission" date="2018-03" db="EMBL/GenBank/DDBJ databases">
        <title>Genomic Encyclopedia of Archaeal and Bacterial Type Strains, Phase II (KMG-II): from individual species to whole genera.</title>
        <authorList>
            <person name="Goeker M."/>
        </authorList>
    </citation>
    <scope>NUCLEOTIDE SEQUENCE [LARGE SCALE GENOMIC DNA]</scope>
    <source>
        <strain evidence="2 3">DSM 44720</strain>
    </source>
</reference>
<keyword evidence="3" id="KW-1185">Reference proteome</keyword>
<gene>
    <name evidence="2" type="ORF">CLV43_10332</name>
</gene>
<evidence type="ECO:0000313" key="2">
    <source>
        <dbReference type="EMBL" id="PRY43292.1"/>
    </source>
</evidence>
<feature type="compositionally biased region" description="Basic and acidic residues" evidence="1">
    <location>
        <begin position="25"/>
        <end position="38"/>
    </location>
</feature>
<accession>A0A2T0TC99</accession>
<comment type="caution">
    <text evidence="2">The sequence shown here is derived from an EMBL/GenBank/DDBJ whole genome shotgun (WGS) entry which is preliminary data.</text>
</comment>
<sequence length="93" mass="10409">MTSTNDARGLRERRAAANRTPPLPDGRRDPFDPERPEAAMRPEATAATIALLRSLGFTYIPVQRGDLRAMWNACAPYHRLAAEQAERNARYTA</sequence>
<evidence type="ECO:0000256" key="1">
    <source>
        <dbReference type="SAM" id="MobiDB-lite"/>
    </source>
</evidence>
<evidence type="ECO:0000313" key="3">
    <source>
        <dbReference type="Proteomes" id="UP000239494"/>
    </source>
</evidence>
<proteinExistence type="predicted"/>
<dbReference type="Proteomes" id="UP000239494">
    <property type="component" value="Unassembled WGS sequence"/>
</dbReference>
<feature type="region of interest" description="Disordered" evidence="1">
    <location>
        <begin position="1"/>
        <end position="38"/>
    </location>
</feature>
<dbReference type="EMBL" id="PVTF01000003">
    <property type="protein sequence ID" value="PRY43292.1"/>
    <property type="molecule type" value="Genomic_DNA"/>
</dbReference>
<dbReference type="AlphaFoldDB" id="A0A2T0TC99"/>
<protein>
    <submittedName>
        <fullName evidence="2">Uncharacterized protein</fullName>
    </submittedName>
</protein>
<organism evidence="2 3">
    <name type="scientific">Umezawaea tangerina</name>
    <dbReference type="NCBI Taxonomy" id="84725"/>
    <lineage>
        <taxon>Bacteria</taxon>
        <taxon>Bacillati</taxon>
        <taxon>Actinomycetota</taxon>
        <taxon>Actinomycetes</taxon>
        <taxon>Pseudonocardiales</taxon>
        <taxon>Pseudonocardiaceae</taxon>
        <taxon>Umezawaea</taxon>
    </lineage>
</organism>
<name>A0A2T0TC99_9PSEU</name>